<gene>
    <name evidence="1" type="ORF">SAMN02745154_00550</name>
</gene>
<sequence>MFFSLSLNAISTIMNQFVNHLISKQITCKSDNCLYCCNINHIFKSFSALCCKQYQSLFWKLPIFNEKIDFIDPGIYSDDDKLGPVYMPDDVYEETPPTTTITFNEFLNHLLFFASNVFYDKFLDVYNTFNDSKQDFTLSSWNHWYFDDDDDLLTKLFVEKEGNFSLEMKMFPKIYEIPLLSYWNQIMPKEKITNNEYLFNHIIPKAFFNSFPNNNISCYDFSEPGVLPMEDEYE</sequence>
<dbReference type="STRING" id="171291.SAMN02745154_00550"/>
<keyword evidence="2" id="KW-1185">Reference proteome</keyword>
<name>A0A1T4LVW2_9BACT</name>
<dbReference type="EMBL" id="FUXF01000021">
    <property type="protein sequence ID" value="SJZ58594.1"/>
    <property type="molecule type" value="Genomic_DNA"/>
</dbReference>
<proteinExistence type="predicted"/>
<reference evidence="2" key="1">
    <citation type="submission" date="2017-02" db="EMBL/GenBank/DDBJ databases">
        <authorList>
            <person name="Varghese N."/>
            <person name="Submissions S."/>
        </authorList>
    </citation>
    <scope>NUCLEOTIDE SEQUENCE [LARGE SCALE GENOMIC DNA]</scope>
    <source>
        <strain evidence="2">ATCC 27862</strain>
    </source>
</reference>
<accession>A0A1T4LVW2</accession>
<evidence type="ECO:0000313" key="2">
    <source>
        <dbReference type="Proteomes" id="UP000190389"/>
    </source>
</evidence>
<organism evidence="1 2">
    <name type="scientific">Mycoplasmopsis verecunda</name>
    <dbReference type="NCBI Taxonomy" id="171291"/>
    <lineage>
        <taxon>Bacteria</taxon>
        <taxon>Bacillati</taxon>
        <taxon>Mycoplasmatota</taxon>
        <taxon>Mycoplasmoidales</taxon>
        <taxon>Metamycoplasmataceae</taxon>
        <taxon>Mycoplasmopsis</taxon>
    </lineage>
</organism>
<protein>
    <submittedName>
        <fullName evidence="1">Uncharacterized protein</fullName>
    </submittedName>
</protein>
<evidence type="ECO:0000313" key="1">
    <source>
        <dbReference type="EMBL" id="SJZ58594.1"/>
    </source>
</evidence>
<dbReference type="Proteomes" id="UP000190389">
    <property type="component" value="Unassembled WGS sequence"/>
</dbReference>
<dbReference type="RefSeq" id="WP_078747264.1">
    <property type="nucleotide sequence ID" value="NZ_CP137850.1"/>
</dbReference>
<dbReference type="AlphaFoldDB" id="A0A1T4LVW2"/>